<organism evidence="3 4">
    <name type="scientific">Candidatus Ruthenibacterium avium</name>
    <dbReference type="NCBI Taxonomy" id="2838751"/>
    <lineage>
        <taxon>Bacteria</taxon>
        <taxon>Bacillati</taxon>
        <taxon>Bacillota</taxon>
        <taxon>Clostridia</taxon>
        <taxon>Eubacteriales</taxon>
        <taxon>Oscillospiraceae</taxon>
        <taxon>Ruthenibacterium</taxon>
    </lineage>
</organism>
<reference evidence="3" key="2">
    <citation type="submission" date="2021-04" db="EMBL/GenBank/DDBJ databases">
        <authorList>
            <person name="Gilroy R."/>
        </authorList>
    </citation>
    <scope>NUCLEOTIDE SEQUENCE</scope>
    <source>
        <strain evidence="3">ChiBcec8-14828</strain>
    </source>
</reference>
<dbReference type="SUPFAM" id="SSF110395">
    <property type="entry name" value="CutC-like"/>
    <property type="match status" value="1"/>
</dbReference>
<dbReference type="AlphaFoldDB" id="A0A9D2M4E3"/>
<dbReference type="Pfam" id="PF03932">
    <property type="entry name" value="CutC"/>
    <property type="match status" value="1"/>
</dbReference>
<dbReference type="GO" id="GO:0005737">
    <property type="term" value="C:cytoplasm"/>
    <property type="evidence" value="ECO:0007669"/>
    <property type="project" value="UniProtKB-SubCell"/>
</dbReference>
<comment type="subcellular location">
    <subcellularLocation>
        <location evidence="2">Cytoplasm</location>
    </subcellularLocation>
</comment>
<evidence type="ECO:0000313" key="3">
    <source>
        <dbReference type="EMBL" id="HJB40827.1"/>
    </source>
</evidence>
<dbReference type="GO" id="GO:0005507">
    <property type="term" value="F:copper ion binding"/>
    <property type="evidence" value="ECO:0007669"/>
    <property type="project" value="TreeGrafter"/>
</dbReference>
<evidence type="ECO:0000313" key="4">
    <source>
        <dbReference type="Proteomes" id="UP000824209"/>
    </source>
</evidence>
<protein>
    <recommendedName>
        <fullName evidence="2">PF03932 family protein CutC</fullName>
    </recommendedName>
</protein>
<evidence type="ECO:0000256" key="1">
    <source>
        <dbReference type="ARBA" id="ARBA00007768"/>
    </source>
</evidence>
<reference evidence="3" key="1">
    <citation type="journal article" date="2021" name="PeerJ">
        <title>Extensive microbial diversity within the chicken gut microbiome revealed by metagenomics and culture.</title>
        <authorList>
            <person name="Gilroy R."/>
            <person name="Ravi A."/>
            <person name="Getino M."/>
            <person name="Pursley I."/>
            <person name="Horton D.L."/>
            <person name="Alikhan N.F."/>
            <person name="Baker D."/>
            <person name="Gharbi K."/>
            <person name="Hall N."/>
            <person name="Watson M."/>
            <person name="Adriaenssens E.M."/>
            <person name="Foster-Nyarko E."/>
            <person name="Jarju S."/>
            <person name="Secka A."/>
            <person name="Antonio M."/>
            <person name="Oren A."/>
            <person name="Chaudhuri R.R."/>
            <person name="La Ragione R."/>
            <person name="Hildebrand F."/>
            <person name="Pallen M.J."/>
        </authorList>
    </citation>
    <scope>NUCLEOTIDE SEQUENCE</scope>
    <source>
        <strain evidence="3">ChiBcec8-14828</strain>
    </source>
</reference>
<dbReference type="EMBL" id="DWYA01000096">
    <property type="protein sequence ID" value="HJB40827.1"/>
    <property type="molecule type" value="Genomic_DNA"/>
</dbReference>
<comment type="similarity">
    <text evidence="1 2">Belongs to the CutC family.</text>
</comment>
<evidence type="ECO:0000256" key="2">
    <source>
        <dbReference type="HAMAP-Rule" id="MF_00795"/>
    </source>
</evidence>
<dbReference type="HAMAP" id="MF_00795">
    <property type="entry name" value="CutC"/>
    <property type="match status" value="1"/>
</dbReference>
<dbReference type="InterPro" id="IPR005627">
    <property type="entry name" value="CutC-like"/>
</dbReference>
<gene>
    <name evidence="2" type="primary">cutC</name>
    <name evidence="3" type="ORF">H9943_10610</name>
</gene>
<dbReference type="Gene3D" id="3.20.20.380">
    <property type="entry name" value="Copper homeostasis (CutC) domain"/>
    <property type="match status" value="1"/>
</dbReference>
<dbReference type="Proteomes" id="UP000824209">
    <property type="component" value="Unassembled WGS sequence"/>
</dbReference>
<dbReference type="PANTHER" id="PTHR12598">
    <property type="entry name" value="COPPER HOMEOSTASIS PROTEIN CUTC"/>
    <property type="match status" value="1"/>
</dbReference>
<dbReference type="InterPro" id="IPR036822">
    <property type="entry name" value="CutC-like_dom_sf"/>
</dbReference>
<proteinExistence type="inferred from homology"/>
<dbReference type="PANTHER" id="PTHR12598:SF0">
    <property type="entry name" value="COPPER HOMEOSTASIS PROTEIN CUTC HOMOLOG"/>
    <property type="match status" value="1"/>
</dbReference>
<comment type="caution">
    <text evidence="2">Once thought to be involved in copper homeostasis, experiments in E.coli have shown this is not the case.</text>
</comment>
<comment type="caution">
    <text evidence="3">The sequence shown here is derived from an EMBL/GenBank/DDBJ whole genome shotgun (WGS) entry which is preliminary data.</text>
</comment>
<keyword evidence="2" id="KW-0963">Cytoplasm</keyword>
<sequence length="246" mass="26814">MKHLLEICVDSVESAKSAAQGGADRLELCANLIIGGTSPDPAMIRLVQREVQIPVRVLLRPRFGDFCFTDYEKEMQLMQIEQCRKLGVDGIVIGALLPDGHLDEEFLRRCADAAGEMGLTLHRAFDVCADAERALETAVSIGFDTILTSGQAAKAIEGQACLERLCKQAKSRVTIMAGSGVNPDNMPQLAKAGICTFHFSAKKRAESPMEYRAEGIPMGLPVADEYLREYADSAEVARAKRVLTQL</sequence>
<name>A0A9D2M4E3_9FIRM</name>
<accession>A0A9D2M4E3</accession>